<proteinExistence type="inferred from homology"/>
<evidence type="ECO:0000313" key="3">
    <source>
        <dbReference type="Proteomes" id="UP000316426"/>
    </source>
</evidence>
<comment type="similarity">
    <text evidence="1">Belongs to the LOR family.</text>
</comment>
<name>A0A518KB45_9BACT</name>
<keyword evidence="3" id="KW-1185">Reference proteome</keyword>
<accession>A0A518KB45</accession>
<protein>
    <submittedName>
        <fullName evidence="2">Uncharacterized protein</fullName>
    </submittedName>
</protein>
<dbReference type="EMBL" id="CP036349">
    <property type="protein sequence ID" value="QDV75016.1"/>
    <property type="molecule type" value="Genomic_DNA"/>
</dbReference>
<dbReference type="Gene3D" id="2.40.160.200">
    <property type="entry name" value="LURP1-related"/>
    <property type="match status" value="1"/>
</dbReference>
<dbReference type="AlphaFoldDB" id="A0A518KB45"/>
<evidence type="ECO:0000256" key="1">
    <source>
        <dbReference type="ARBA" id="ARBA00005437"/>
    </source>
</evidence>
<dbReference type="InterPro" id="IPR038595">
    <property type="entry name" value="LOR_sf"/>
</dbReference>
<evidence type="ECO:0000313" key="2">
    <source>
        <dbReference type="EMBL" id="QDV75016.1"/>
    </source>
</evidence>
<dbReference type="KEGG" id="bmei:Spa11_32250"/>
<reference evidence="2 3" key="1">
    <citation type="submission" date="2019-02" db="EMBL/GenBank/DDBJ databases">
        <title>Deep-cultivation of Planctomycetes and their phenomic and genomic characterization uncovers novel biology.</title>
        <authorList>
            <person name="Wiegand S."/>
            <person name="Jogler M."/>
            <person name="Boedeker C."/>
            <person name="Pinto D."/>
            <person name="Vollmers J."/>
            <person name="Rivas-Marin E."/>
            <person name="Kohn T."/>
            <person name="Peeters S.H."/>
            <person name="Heuer A."/>
            <person name="Rast P."/>
            <person name="Oberbeckmann S."/>
            <person name="Bunk B."/>
            <person name="Jeske O."/>
            <person name="Meyerdierks A."/>
            <person name="Storesund J.E."/>
            <person name="Kallscheuer N."/>
            <person name="Luecker S."/>
            <person name="Lage O.M."/>
            <person name="Pohl T."/>
            <person name="Merkel B.J."/>
            <person name="Hornburger P."/>
            <person name="Mueller R.-W."/>
            <person name="Bruemmer F."/>
            <person name="Labrenz M."/>
            <person name="Spormann A.M."/>
            <person name="Op den Camp H."/>
            <person name="Overmann J."/>
            <person name="Amann R."/>
            <person name="Jetten M.S.M."/>
            <person name="Mascher T."/>
            <person name="Medema M.H."/>
            <person name="Devos D.P."/>
            <person name="Kaster A.-K."/>
            <person name="Ovreas L."/>
            <person name="Rohde M."/>
            <person name="Galperin M.Y."/>
            <person name="Jogler C."/>
        </authorList>
    </citation>
    <scope>NUCLEOTIDE SEQUENCE [LARGE SCALE GENOMIC DNA]</scope>
    <source>
        <strain evidence="2 3">Spa11</strain>
    </source>
</reference>
<organism evidence="2 3">
    <name type="scientific">Botrimarina mediterranea</name>
    <dbReference type="NCBI Taxonomy" id="2528022"/>
    <lineage>
        <taxon>Bacteria</taxon>
        <taxon>Pseudomonadati</taxon>
        <taxon>Planctomycetota</taxon>
        <taxon>Planctomycetia</taxon>
        <taxon>Pirellulales</taxon>
        <taxon>Lacipirellulaceae</taxon>
        <taxon>Botrimarina</taxon>
    </lineage>
</organism>
<dbReference type="Pfam" id="PF04525">
    <property type="entry name" value="LOR"/>
    <property type="match status" value="1"/>
</dbReference>
<dbReference type="InterPro" id="IPR007612">
    <property type="entry name" value="LOR"/>
</dbReference>
<sequence length="160" mass="18306">MRYQIRQRLLTFTAHYDIANEAGEPILEAVRESWFRPQIVIRSKNGVELACLRQKLLTWRPRFDITREGLPLATVVRRMTLKPYFTVDLAEGGRLEVAGSFWEHNYQFTEGSRVIAEVSSKMWSLRDVYGVEVLEAEYDAIVLATVIAIAALNAQSKQSS</sequence>
<dbReference type="Proteomes" id="UP000316426">
    <property type="component" value="Chromosome"/>
</dbReference>
<gene>
    <name evidence="2" type="ORF">Spa11_32250</name>
</gene>
<dbReference type="RefSeq" id="WP_145113943.1">
    <property type="nucleotide sequence ID" value="NZ_CP036349.1"/>
</dbReference>
<dbReference type="SUPFAM" id="SSF54518">
    <property type="entry name" value="Tubby C-terminal domain-like"/>
    <property type="match status" value="1"/>
</dbReference>
<dbReference type="InterPro" id="IPR025659">
    <property type="entry name" value="Tubby-like_C"/>
</dbReference>